<reference evidence="1" key="1">
    <citation type="submission" date="2018-05" db="EMBL/GenBank/DDBJ databases">
        <authorList>
            <person name="Lanie J.A."/>
            <person name="Ng W.-L."/>
            <person name="Kazmierczak K.M."/>
            <person name="Andrzejewski T.M."/>
            <person name="Davidsen T.M."/>
            <person name="Wayne K.J."/>
            <person name="Tettelin H."/>
            <person name="Glass J.I."/>
            <person name="Rusch D."/>
            <person name="Podicherti R."/>
            <person name="Tsui H.-C.T."/>
            <person name="Winkler M.E."/>
        </authorList>
    </citation>
    <scope>NUCLEOTIDE SEQUENCE</scope>
</reference>
<gene>
    <name evidence="1" type="ORF">METZ01_LOCUS335468</name>
</gene>
<dbReference type="EMBL" id="UINC01113178">
    <property type="protein sequence ID" value="SVC82614.1"/>
    <property type="molecule type" value="Genomic_DNA"/>
</dbReference>
<dbReference type="Gene3D" id="2.40.160.60">
    <property type="entry name" value="Outer membrane protein transport protein (OMPP1/FadL/TodX)"/>
    <property type="match status" value="1"/>
</dbReference>
<protein>
    <recommendedName>
        <fullName evidence="2">PorV/PorQ family protein</fullName>
    </recommendedName>
</protein>
<proteinExistence type="predicted"/>
<evidence type="ECO:0000313" key="1">
    <source>
        <dbReference type="EMBL" id="SVC82614.1"/>
    </source>
</evidence>
<feature type="non-terminal residue" evidence="1">
    <location>
        <position position="1"/>
    </location>
</feature>
<name>A0A382QAM4_9ZZZZ</name>
<sequence length="181" mass="20711">DGKKYFDDPWYLAIFTAWLDDWYFGGDFDYSSSDGTYDRKIGGYNCSGGELIEKSLEEFECEGGEWVETNDLEFTNPGYGIYGKPFGQDKDIVKKEKGSGDNRPFTKELEEMVYNVGLEYWYTDAFALRAGYIHDFEGKIFNPTFGAGIRLLQYGFDFGYTAGEQGHPRANTMFFSVNIKL</sequence>
<evidence type="ECO:0008006" key="2">
    <source>
        <dbReference type="Google" id="ProtNLM"/>
    </source>
</evidence>
<accession>A0A382QAM4</accession>
<organism evidence="1">
    <name type="scientific">marine metagenome</name>
    <dbReference type="NCBI Taxonomy" id="408172"/>
    <lineage>
        <taxon>unclassified sequences</taxon>
        <taxon>metagenomes</taxon>
        <taxon>ecological metagenomes</taxon>
    </lineage>
</organism>
<dbReference type="AlphaFoldDB" id="A0A382QAM4"/>